<dbReference type="Gene3D" id="1.10.10.10">
    <property type="entry name" value="Winged helix-like DNA-binding domain superfamily/Winged helix DNA-binding domain"/>
    <property type="match status" value="1"/>
</dbReference>
<dbReference type="Pfam" id="PF08281">
    <property type="entry name" value="Sigma70_r4_2"/>
    <property type="match status" value="1"/>
</dbReference>
<feature type="domain" description="RNA polymerase sigma factor 70 region 4 type 2" evidence="6">
    <location>
        <begin position="125"/>
        <end position="175"/>
    </location>
</feature>
<dbReference type="PANTHER" id="PTHR43133:SF51">
    <property type="entry name" value="RNA POLYMERASE SIGMA FACTOR"/>
    <property type="match status" value="1"/>
</dbReference>
<dbReference type="InterPro" id="IPR013249">
    <property type="entry name" value="RNA_pol_sigma70_r4_t2"/>
</dbReference>
<dbReference type="Pfam" id="PF04542">
    <property type="entry name" value="Sigma70_r2"/>
    <property type="match status" value="1"/>
</dbReference>
<keyword evidence="4" id="KW-0804">Transcription</keyword>
<keyword evidence="3" id="KW-0731">Sigma factor</keyword>
<dbReference type="Gene3D" id="1.10.1740.10">
    <property type="match status" value="1"/>
</dbReference>
<keyword evidence="2" id="KW-0805">Transcription regulation</keyword>
<evidence type="ECO:0000256" key="1">
    <source>
        <dbReference type="ARBA" id="ARBA00010641"/>
    </source>
</evidence>
<protein>
    <submittedName>
        <fullName evidence="7">RNA polymerase sigma factor</fullName>
    </submittedName>
</protein>
<dbReference type="GO" id="GO:0003677">
    <property type="term" value="F:DNA binding"/>
    <property type="evidence" value="ECO:0007669"/>
    <property type="project" value="InterPro"/>
</dbReference>
<organism evidence="7 8">
    <name type="scientific">uncultured phage cr125_1</name>
    <dbReference type="NCBI Taxonomy" id="2772091"/>
    <lineage>
        <taxon>Viruses</taxon>
        <taxon>Duplodnaviria</taxon>
        <taxon>Heunggongvirae</taxon>
        <taxon>Uroviricota</taxon>
        <taxon>Caudoviricetes</taxon>
        <taxon>Crassvirales</taxon>
        <taxon>Suoliviridae</taxon>
        <taxon>Uncouvirinae</taxon>
        <taxon>Aurodevirus</taxon>
        <taxon>Aurodevirus hominis</taxon>
    </lineage>
</organism>
<dbReference type="SUPFAM" id="SSF88946">
    <property type="entry name" value="Sigma2 domain of RNA polymerase sigma factors"/>
    <property type="match status" value="1"/>
</dbReference>
<dbReference type="NCBIfam" id="TIGR02937">
    <property type="entry name" value="sigma70-ECF"/>
    <property type="match status" value="1"/>
</dbReference>
<dbReference type="EMBL" id="MT774407">
    <property type="protein sequence ID" value="QOR57604.1"/>
    <property type="molecule type" value="Genomic_DNA"/>
</dbReference>
<dbReference type="InterPro" id="IPR036388">
    <property type="entry name" value="WH-like_DNA-bd_sf"/>
</dbReference>
<dbReference type="KEGG" id="vg:65131752"/>
<dbReference type="InterPro" id="IPR007627">
    <property type="entry name" value="RNA_pol_sigma70_r2"/>
</dbReference>
<dbReference type="SUPFAM" id="SSF88659">
    <property type="entry name" value="Sigma3 and sigma4 domains of RNA polymerase sigma factors"/>
    <property type="match status" value="1"/>
</dbReference>
<dbReference type="GO" id="GO:0006352">
    <property type="term" value="P:DNA-templated transcription initiation"/>
    <property type="evidence" value="ECO:0007669"/>
    <property type="project" value="InterPro"/>
</dbReference>
<dbReference type="CDD" id="cd06171">
    <property type="entry name" value="Sigma70_r4"/>
    <property type="match status" value="1"/>
</dbReference>
<dbReference type="PANTHER" id="PTHR43133">
    <property type="entry name" value="RNA POLYMERASE ECF-TYPE SIGMA FACTO"/>
    <property type="match status" value="1"/>
</dbReference>
<dbReference type="InterPro" id="IPR014284">
    <property type="entry name" value="RNA_pol_sigma-70_dom"/>
</dbReference>
<evidence type="ECO:0000313" key="8">
    <source>
        <dbReference type="Proteomes" id="UP000594004"/>
    </source>
</evidence>
<dbReference type="InterPro" id="IPR039425">
    <property type="entry name" value="RNA_pol_sigma-70-like"/>
</dbReference>
<evidence type="ECO:0000256" key="4">
    <source>
        <dbReference type="ARBA" id="ARBA00023163"/>
    </source>
</evidence>
<sequence length="182" mass="21513">MKEEEKLLVEQARDGSEKAFNALYNKYYKTVWYTANNVVRNTDAADDITSMVFTKVYLKLQSFTNHISFEMWLKTITVNTAIDYIRRNKKEQLNSYIDDEESKIQLSGLEHSPEDNMIFQQNVDIVMECIPRLKKKYRDLIYARLDGKSYQQISQELAIPEATVKTCLNKARQRLKQLFNQY</sequence>
<evidence type="ECO:0000313" key="7">
    <source>
        <dbReference type="EMBL" id="QOR57604.1"/>
    </source>
</evidence>
<evidence type="ECO:0000259" key="6">
    <source>
        <dbReference type="Pfam" id="PF08281"/>
    </source>
</evidence>
<feature type="domain" description="RNA polymerase sigma-70 region 2" evidence="5">
    <location>
        <begin position="23"/>
        <end position="90"/>
    </location>
</feature>
<evidence type="ECO:0000256" key="3">
    <source>
        <dbReference type="ARBA" id="ARBA00023082"/>
    </source>
</evidence>
<keyword evidence="8" id="KW-1185">Reference proteome</keyword>
<accession>A0A7M1RU06</accession>
<reference evidence="7 8" key="1">
    <citation type="submission" date="2020-07" db="EMBL/GenBank/DDBJ databases">
        <title>Taxonomic proposal: Crassvirales, a new order of highly abundant and diverse bacterial viruses.</title>
        <authorList>
            <person name="Shkoporov A.N."/>
            <person name="Stockdale S.R."/>
            <person name="Guerin E."/>
            <person name="Ross R.P."/>
            <person name="Hill C."/>
        </authorList>
    </citation>
    <scope>NUCLEOTIDE SEQUENCE [LARGE SCALE GENOMIC DNA]</scope>
</reference>
<evidence type="ECO:0000259" key="5">
    <source>
        <dbReference type="Pfam" id="PF04542"/>
    </source>
</evidence>
<evidence type="ECO:0000256" key="2">
    <source>
        <dbReference type="ARBA" id="ARBA00023015"/>
    </source>
</evidence>
<dbReference type="InterPro" id="IPR013324">
    <property type="entry name" value="RNA_pol_sigma_r3/r4-like"/>
</dbReference>
<dbReference type="InterPro" id="IPR013325">
    <property type="entry name" value="RNA_pol_sigma_r2"/>
</dbReference>
<dbReference type="GeneID" id="65131752"/>
<name>A0A7M1RU06_9CAUD</name>
<comment type="similarity">
    <text evidence="1">Belongs to the sigma-70 factor family. ECF subfamily.</text>
</comment>
<dbReference type="GO" id="GO:0016987">
    <property type="term" value="F:sigma factor activity"/>
    <property type="evidence" value="ECO:0007669"/>
    <property type="project" value="UniProtKB-KW"/>
</dbReference>
<proteinExistence type="inferred from homology"/>
<dbReference type="Proteomes" id="UP000594004">
    <property type="component" value="Segment"/>
</dbReference>
<dbReference type="RefSeq" id="YP_010113244.1">
    <property type="nucleotide sequence ID" value="NC_055900.1"/>
</dbReference>